<dbReference type="Gramene" id="KZM98912">
    <property type="protein sequence ID" value="KZM98912"/>
    <property type="gene ID" value="DCAR_013726"/>
</dbReference>
<accession>A0A162ABU5</accession>
<dbReference type="Gene3D" id="1.25.70.10">
    <property type="entry name" value="Transcription termination factor 3, mitochondrial"/>
    <property type="match status" value="1"/>
</dbReference>
<dbReference type="STRING" id="79200.A0A162ABU5"/>
<keyword evidence="2" id="KW-0806">Transcription termination</keyword>
<evidence type="ECO:0000256" key="3">
    <source>
        <dbReference type="ARBA" id="ARBA00022946"/>
    </source>
</evidence>
<evidence type="ECO:0000313" key="6">
    <source>
        <dbReference type="Proteomes" id="UP000077755"/>
    </source>
</evidence>
<dbReference type="Pfam" id="PF02536">
    <property type="entry name" value="mTERF"/>
    <property type="match status" value="2"/>
</dbReference>
<dbReference type="EMBL" id="LNRQ01000004">
    <property type="protein sequence ID" value="KZM98912.1"/>
    <property type="molecule type" value="Genomic_DNA"/>
</dbReference>
<keyword evidence="6" id="KW-1185">Reference proteome</keyword>
<organism evidence="4">
    <name type="scientific">Daucus carota subsp. sativus</name>
    <name type="common">Carrot</name>
    <dbReference type="NCBI Taxonomy" id="79200"/>
    <lineage>
        <taxon>Eukaryota</taxon>
        <taxon>Viridiplantae</taxon>
        <taxon>Streptophyta</taxon>
        <taxon>Embryophyta</taxon>
        <taxon>Tracheophyta</taxon>
        <taxon>Spermatophyta</taxon>
        <taxon>Magnoliopsida</taxon>
        <taxon>eudicotyledons</taxon>
        <taxon>Gunneridae</taxon>
        <taxon>Pentapetalae</taxon>
        <taxon>asterids</taxon>
        <taxon>campanulids</taxon>
        <taxon>Apiales</taxon>
        <taxon>Apiaceae</taxon>
        <taxon>Apioideae</taxon>
        <taxon>Scandiceae</taxon>
        <taxon>Daucinae</taxon>
        <taxon>Daucus</taxon>
        <taxon>Daucus sect. Daucus</taxon>
    </lineage>
</organism>
<dbReference type="InterPro" id="IPR003690">
    <property type="entry name" value="MTERF"/>
</dbReference>
<dbReference type="KEGG" id="dcr:108219162"/>
<evidence type="ECO:0000313" key="4">
    <source>
        <dbReference type="EMBL" id="KZM98912.1"/>
    </source>
</evidence>
<dbReference type="InterPro" id="IPR038538">
    <property type="entry name" value="MTERF_sf"/>
</dbReference>
<evidence type="ECO:0000256" key="1">
    <source>
        <dbReference type="ARBA" id="ARBA00007692"/>
    </source>
</evidence>
<keyword evidence="2" id="KW-0805">Transcription regulation</keyword>
<dbReference type="EMBL" id="CP093346">
    <property type="protein sequence ID" value="WOG97937.1"/>
    <property type="molecule type" value="Genomic_DNA"/>
</dbReference>
<dbReference type="GO" id="GO:0003676">
    <property type="term" value="F:nucleic acid binding"/>
    <property type="evidence" value="ECO:0007669"/>
    <property type="project" value="InterPro"/>
</dbReference>
<proteinExistence type="inferred from homology"/>
<dbReference type="GO" id="GO:0006353">
    <property type="term" value="P:DNA-templated transcription termination"/>
    <property type="evidence" value="ECO:0007669"/>
    <property type="project" value="UniProtKB-KW"/>
</dbReference>
<dbReference type="Proteomes" id="UP000077755">
    <property type="component" value="Chromosome 4"/>
</dbReference>
<dbReference type="AlphaFoldDB" id="A0A162ABU5"/>
<dbReference type="OMA" id="VLRKWGC"/>
<keyword evidence="3" id="KW-0809">Transit peptide</keyword>
<dbReference type="SMART" id="SM00733">
    <property type="entry name" value="Mterf"/>
    <property type="match status" value="6"/>
</dbReference>
<evidence type="ECO:0000313" key="5">
    <source>
        <dbReference type="EMBL" id="WOG97937.1"/>
    </source>
</evidence>
<reference evidence="4" key="1">
    <citation type="journal article" date="2016" name="Nat. Genet.">
        <title>A high-quality carrot genome assembly provides new insights into carotenoid accumulation and asterid genome evolution.</title>
        <authorList>
            <person name="Iorizzo M."/>
            <person name="Ellison S."/>
            <person name="Senalik D."/>
            <person name="Zeng P."/>
            <person name="Satapoomin P."/>
            <person name="Huang J."/>
            <person name="Bowman M."/>
            <person name="Iovene M."/>
            <person name="Sanseverino W."/>
            <person name="Cavagnaro P."/>
            <person name="Yildiz M."/>
            <person name="Macko-Podgorni A."/>
            <person name="Moranska E."/>
            <person name="Grzebelus E."/>
            <person name="Grzebelus D."/>
            <person name="Ashrafi H."/>
            <person name="Zheng Z."/>
            <person name="Cheng S."/>
            <person name="Spooner D."/>
            <person name="Van Deynze A."/>
            <person name="Simon P."/>
        </authorList>
    </citation>
    <scope>NUCLEOTIDE SEQUENCE [LARGE SCALE GENOMIC DNA]</scope>
    <source>
        <tissue evidence="4">Leaf</tissue>
    </source>
</reference>
<reference evidence="5" key="2">
    <citation type="submission" date="2022-03" db="EMBL/GenBank/DDBJ databases">
        <title>Draft title - Genomic analysis of global carrot germplasm unveils the trajectory of domestication and the origin of high carotenoid orange carrot.</title>
        <authorList>
            <person name="Iorizzo M."/>
            <person name="Ellison S."/>
            <person name="Senalik D."/>
            <person name="Macko-Podgorni A."/>
            <person name="Grzebelus D."/>
            <person name="Bostan H."/>
            <person name="Rolling W."/>
            <person name="Curaba J."/>
            <person name="Simon P."/>
        </authorList>
    </citation>
    <scope>NUCLEOTIDE SEQUENCE</scope>
    <source>
        <tissue evidence="5">Leaf</tissue>
    </source>
</reference>
<protein>
    <submittedName>
        <fullName evidence="4">Uncharacterized protein</fullName>
    </submittedName>
</protein>
<evidence type="ECO:0000256" key="2">
    <source>
        <dbReference type="ARBA" id="ARBA00022472"/>
    </source>
</evidence>
<dbReference type="FunFam" id="1.25.70.10:FF:000026">
    <property type="entry name" value="Mitochondrial transcription termination factor family protein"/>
    <property type="match status" value="1"/>
</dbReference>
<keyword evidence="2" id="KW-0804">Transcription</keyword>
<name>A0A162ABU5_DAUCS</name>
<sequence length="386" mass="44371">MIDKFNSIIRRGSFVLVHRQAIFNPLFSRTFLSNKRLFCAALPVSDTVIDENDGERKEEVGGNYRPSNSREVLMKWGCTKDDVSTIFRRLPSLRNSNPVGLNTKLDILGEVGLDSSDLVRVVYCRPRFLSCCHLLFKERLGYLVDLFGSRELLRKAVVRNPSLLVYDMHSKTKPVIELYEKMGIGKKDLVPMLISYPTLIPRTVFNEEKLSYIRRTGVSKDAKMYKYVVCIIGISRVETIREKIANFEKFGFQEDEVLQLIRRSPLLLTLSVEKVQRNMTFVLGTLKLSAKVTANYPFLLYANLETVLKPRVLMADKIKDMGLEPQIKGPALLRALRMKDDRFARAFILCHPQDVAEELMECYTNAKRVKRLAESSKKSRLRGFPF</sequence>
<dbReference type="PANTHER" id="PTHR13068">
    <property type="entry name" value="CGI-12 PROTEIN-RELATED"/>
    <property type="match status" value="1"/>
</dbReference>
<comment type="similarity">
    <text evidence="1">Belongs to the mTERF family.</text>
</comment>
<gene>
    <name evidence="4" type="ORF">DCAR_013726</name>
    <name evidence="5" type="ORF">DCAR_0417278</name>
</gene>
<dbReference type="OrthoDB" id="637682at2759"/>
<dbReference type="PANTHER" id="PTHR13068:SF223">
    <property type="entry name" value="MITOCHONDRIAL TRANSCRIPTION TERMINATION FACTOR FAMILY PROTEIN"/>
    <property type="match status" value="1"/>
</dbReference>